<dbReference type="EMBL" id="BAABGU010000021">
    <property type="protein sequence ID" value="GAA4573535.1"/>
    <property type="molecule type" value="Genomic_DNA"/>
</dbReference>
<dbReference type="Proteomes" id="UP001500307">
    <property type="component" value="Unassembled WGS sequence"/>
</dbReference>
<sequence>MRALETAGLVATVLVLGGLSVWINHGPIGQRGREIRRQRGGRHTPAWWASIVAIVVLAVVVVVMSLN</sequence>
<proteinExistence type="predicted"/>
<keyword evidence="1" id="KW-0472">Membrane</keyword>
<dbReference type="RefSeq" id="WP_346121466.1">
    <property type="nucleotide sequence ID" value="NZ_BAABGU010000021.1"/>
</dbReference>
<keyword evidence="1" id="KW-1133">Transmembrane helix</keyword>
<organism evidence="2 3">
    <name type="scientific">Micromonospora coerulea</name>
    <dbReference type="NCBI Taxonomy" id="47856"/>
    <lineage>
        <taxon>Bacteria</taxon>
        <taxon>Bacillati</taxon>
        <taxon>Actinomycetota</taxon>
        <taxon>Actinomycetes</taxon>
        <taxon>Micromonosporales</taxon>
        <taxon>Micromonosporaceae</taxon>
        <taxon>Micromonospora</taxon>
    </lineage>
</organism>
<comment type="caution">
    <text evidence="2">The sequence shown here is derived from an EMBL/GenBank/DDBJ whole genome shotgun (WGS) entry which is preliminary data.</text>
</comment>
<feature type="transmembrane region" description="Helical" evidence="1">
    <location>
        <begin position="46"/>
        <end position="66"/>
    </location>
</feature>
<evidence type="ECO:0000313" key="2">
    <source>
        <dbReference type="EMBL" id="GAA4573535.1"/>
    </source>
</evidence>
<accession>A0ABP8SPY7</accession>
<reference evidence="3" key="1">
    <citation type="journal article" date="2019" name="Int. J. Syst. Evol. Microbiol.">
        <title>The Global Catalogue of Microorganisms (GCM) 10K type strain sequencing project: providing services to taxonomists for standard genome sequencing and annotation.</title>
        <authorList>
            <consortium name="The Broad Institute Genomics Platform"/>
            <consortium name="The Broad Institute Genome Sequencing Center for Infectious Disease"/>
            <person name="Wu L."/>
            <person name="Ma J."/>
        </authorList>
    </citation>
    <scope>NUCLEOTIDE SEQUENCE [LARGE SCALE GENOMIC DNA]</scope>
    <source>
        <strain evidence="3">JCM 3175</strain>
    </source>
</reference>
<gene>
    <name evidence="2" type="ORF">GCM10023176_38740</name>
</gene>
<protein>
    <submittedName>
        <fullName evidence="2">Uncharacterized protein</fullName>
    </submittedName>
</protein>
<evidence type="ECO:0000313" key="3">
    <source>
        <dbReference type="Proteomes" id="UP001500307"/>
    </source>
</evidence>
<feature type="transmembrane region" description="Helical" evidence="1">
    <location>
        <begin position="6"/>
        <end position="25"/>
    </location>
</feature>
<name>A0ABP8SPY7_9ACTN</name>
<keyword evidence="1" id="KW-0812">Transmembrane</keyword>
<evidence type="ECO:0000256" key="1">
    <source>
        <dbReference type="SAM" id="Phobius"/>
    </source>
</evidence>
<keyword evidence="3" id="KW-1185">Reference proteome</keyword>